<dbReference type="AlphaFoldDB" id="A0A3S4ZAI6"/>
<sequence length="412" mass="46630">MQSKQSPLFETGLQSAHSVEAIHDLSRPSLRPVNRLSLQSFDVSVKVNLNPGKDQHDKMGLNMSTEEKLLKTLAHLRPYLKTGISIKTMHEIDYFPISPRQVERYCPTEHVTVIAYLLDCLLFLPRLTQFSDDISPNGYDICLFGQSRTQMAAYFELRNRQNLTLSNHSSVVSIRQVASIMFSSLADILWSPGYKEKQRFTEKLNNTNGDLKTKRGLDNKHYSVRFNEMKAEEDPKEKRNTINVSICAKHQDSSNFLDSRMLSLLILKLLEQSHCPNLKDRACRLAQEIESLRFSACSFGTLGSSLVGPFLLCLGTNGIYKIERVKEDMHLLVSIFKLISTLLQAILSGNYSDTSEEELTMGLLAFRDSLALVGLDAATSQMLQALPSNGELYRLRQNLSKLRAFYDLIVNP</sequence>
<evidence type="ECO:0000313" key="1">
    <source>
        <dbReference type="EMBL" id="VEL06586.1"/>
    </source>
</evidence>
<name>A0A3S4ZAI6_9PLAT</name>
<dbReference type="Proteomes" id="UP000784294">
    <property type="component" value="Unassembled WGS sequence"/>
</dbReference>
<organism evidence="1 2">
    <name type="scientific">Protopolystoma xenopodis</name>
    <dbReference type="NCBI Taxonomy" id="117903"/>
    <lineage>
        <taxon>Eukaryota</taxon>
        <taxon>Metazoa</taxon>
        <taxon>Spiralia</taxon>
        <taxon>Lophotrochozoa</taxon>
        <taxon>Platyhelminthes</taxon>
        <taxon>Monogenea</taxon>
        <taxon>Polyopisthocotylea</taxon>
        <taxon>Polystomatidea</taxon>
        <taxon>Polystomatidae</taxon>
        <taxon>Protopolystoma</taxon>
    </lineage>
</organism>
<protein>
    <submittedName>
        <fullName evidence="1">Uncharacterized protein</fullName>
    </submittedName>
</protein>
<gene>
    <name evidence="1" type="ORF">PXEA_LOCUS26</name>
</gene>
<proteinExistence type="predicted"/>
<dbReference type="EMBL" id="CAAALY010000061">
    <property type="protein sequence ID" value="VEL06586.1"/>
    <property type="molecule type" value="Genomic_DNA"/>
</dbReference>
<keyword evidence="2" id="KW-1185">Reference proteome</keyword>
<accession>A0A3S4ZAI6</accession>
<comment type="caution">
    <text evidence="1">The sequence shown here is derived from an EMBL/GenBank/DDBJ whole genome shotgun (WGS) entry which is preliminary data.</text>
</comment>
<reference evidence="1" key="1">
    <citation type="submission" date="2018-11" db="EMBL/GenBank/DDBJ databases">
        <authorList>
            <consortium name="Pathogen Informatics"/>
        </authorList>
    </citation>
    <scope>NUCLEOTIDE SEQUENCE</scope>
</reference>
<evidence type="ECO:0000313" key="2">
    <source>
        <dbReference type="Proteomes" id="UP000784294"/>
    </source>
</evidence>